<evidence type="ECO:0000256" key="1">
    <source>
        <dbReference type="ARBA" id="ARBA00010641"/>
    </source>
</evidence>
<accession>A0ABW4VR10</accession>
<evidence type="ECO:0000256" key="4">
    <source>
        <dbReference type="ARBA" id="ARBA00023163"/>
    </source>
</evidence>
<keyword evidence="7" id="KW-1185">Reference proteome</keyword>
<dbReference type="Proteomes" id="UP001597361">
    <property type="component" value="Unassembled WGS sequence"/>
</dbReference>
<evidence type="ECO:0000259" key="5">
    <source>
        <dbReference type="Pfam" id="PF08281"/>
    </source>
</evidence>
<name>A0ABW4VR10_9BACT</name>
<dbReference type="EMBL" id="JBHUHR010000045">
    <property type="protein sequence ID" value="MFD2036606.1"/>
    <property type="molecule type" value="Genomic_DNA"/>
</dbReference>
<evidence type="ECO:0000256" key="2">
    <source>
        <dbReference type="ARBA" id="ARBA00023015"/>
    </source>
</evidence>
<evidence type="ECO:0000313" key="6">
    <source>
        <dbReference type="EMBL" id="MFD2036606.1"/>
    </source>
</evidence>
<dbReference type="InterPro" id="IPR039425">
    <property type="entry name" value="RNA_pol_sigma-70-like"/>
</dbReference>
<dbReference type="InterPro" id="IPR036388">
    <property type="entry name" value="WH-like_DNA-bd_sf"/>
</dbReference>
<dbReference type="NCBIfam" id="TIGR02937">
    <property type="entry name" value="sigma70-ECF"/>
    <property type="match status" value="1"/>
</dbReference>
<gene>
    <name evidence="6" type="ORF">ACFSKL_17510</name>
</gene>
<sequence>MIGVVISKVNEKYNEGSSLDQKSYRWDKIDDSLLWERFKCGDESAFVYIYEMYFQELCGFGSQFAPLDVVEDCIQDMFIDVRKKRAKQPQLRNSIRSFLFQALKRRIFNWLKANKGKRLEYAAAGNFDVVPSHESLIIMDQRQKEILERLDIALEGLKDKQREVVYYYFYKGMSYEEIQQLMGFGQVKSARNIVYKVINKLKDIF</sequence>
<evidence type="ECO:0000313" key="7">
    <source>
        <dbReference type="Proteomes" id="UP001597361"/>
    </source>
</evidence>
<comment type="similarity">
    <text evidence="1">Belongs to the sigma-70 factor family. ECF subfamily.</text>
</comment>
<keyword evidence="4" id="KW-0804">Transcription</keyword>
<dbReference type="SUPFAM" id="SSF88946">
    <property type="entry name" value="Sigma2 domain of RNA polymerase sigma factors"/>
    <property type="match status" value="1"/>
</dbReference>
<dbReference type="Gene3D" id="1.10.1740.10">
    <property type="match status" value="1"/>
</dbReference>
<dbReference type="PANTHER" id="PTHR43133">
    <property type="entry name" value="RNA POLYMERASE ECF-TYPE SIGMA FACTO"/>
    <property type="match status" value="1"/>
</dbReference>
<keyword evidence="3" id="KW-0731">Sigma factor</keyword>
<keyword evidence="2" id="KW-0805">Transcription regulation</keyword>
<dbReference type="PANTHER" id="PTHR43133:SF46">
    <property type="entry name" value="RNA POLYMERASE SIGMA-70 FACTOR ECF SUBFAMILY"/>
    <property type="match status" value="1"/>
</dbReference>
<dbReference type="RefSeq" id="WP_376887778.1">
    <property type="nucleotide sequence ID" value="NZ_JBHUHR010000045.1"/>
</dbReference>
<proteinExistence type="inferred from homology"/>
<reference evidence="7" key="1">
    <citation type="journal article" date="2019" name="Int. J. Syst. Evol. Microbiol.">
        <title>The Global Catalogue of Microorganisms (GCM) 10K type strain sequencing project: providing services to taxonomists for standard genome sequencing and annotation.</title>
        <authorList>
            <consortium name="The Broad Institute Genomics Platform"/>
            <consortium name="The Broad Institute Genome Sequencing Center for Infectious Disease"/>
            <person name="Wu L."/>
            <person name="Ma J."/>
        </authorList>
    </citation>
    <scope>NUCLEOTIDE SEQUENCE [LARGE SCALE GENOMIC DNA]</scope>
    <source>
        <strain evidence="7">CGMCC 1.15180</strain>
    </source>
</reference>
<organism evidence="6 7">
    <name type="scientific">Belliella marina</name>
    <dbReference type="NCBI Taxonomy" id="1644146"/>
    <lineage>
        <taxon>Bacteria</taxon>
        <taxon>Pseudomonadati</taxon>
        <taxon>Bacteroidota</taxon>
        <taxon>Cytophagia</taxon>
        <taxon>Cytophagales</taxon>
        <taxon>Cyclobacteriaceae</taxon>
        <taxon>Belliella</taxon>
    </lineage>
</organism>
<evidence type="ECO:0000256" key="3">
    <source>
        <dbReference type="ARBA" id="ARBA00023082"/>
    </source>
</evidence>
<protein>
    <submittedName>
        <fullName evidence="6">RNA polymerase sigma factor</fullName>
    </submittedName>
</protein>
<feature type="domain" description="RNA polymerase sigma factor 70 region 4 type 2" evidence="5">
    <location>
        <begin position="148"/>
        <end position="183"/>
    </location>
</feature>
<dbReference type="CDD" id="cd06171">
    <property type="entry name" value="Sigma70_r4"/>
    <property type="match status" value="1"/>
</dbReference>
<dbReference type="Gene3D" id="1.10.10.10">
    <property type="entry name" value="Winged helix-like DNA-binding domain superfamily/Winged helix DNA-binding domain"/>
    <property type="match status" value="1"/>
</dbReference>
<dbReference type="InterPro" id="IPR013249">
    <property type="entry name" value="RNA_pol_sigma70_r4_t2"/>
</dbReference>
<dbReference type="InterPro" id="IPR013325">
    <property type="entry name" value="RNA_pol_sigma_r2"/>
</dbReference>
<dbReference type="InterPro" id="IPR013324">
    <property type="entry name" value="RNA_pol_sigma_r3/r4-like"/>
</dbReference>
<dbReference type="Pfam" id="PF08281">
    <property type="entry name" value="Sigma70_r4_2"/>
    <property type="match status" value="1"/>
</dbReference>
<comment type="caution">
    <text evidence="6">The sequence shown here is derived from an EMBL/GenBank/DDBJ whole genome shotgun (WGS) entry which is preliminary data.</text>
</comment>
<dbReference type="SUPFAM" id="SSF88659">
    <property type="entry name" value="Sigma3 and sigma4 domains of RNA polymerase sigma factors"/>
    <property type="match status" value="1"/>
</dbReference>
<dbReference type="InterPro" id="IPR014284">
    <property type="entry name" value="RNA_pol_sigma-70_dom"/>
</dbReference>